<dbReference type="KEGG" id="dgi:Desgi_4744"/>
<protein>
    <submittedName>
        <fullName evidence="2">Putative membrane protein (DUF2232)</fullName>
    </submittedName>
</protein>
<dbReference type="PANTHER" id="PTHR41324:SF1">
    <property type="entry name" value="DUF2232 DOMAIN-CONTAINING PROTEIN"/>
    <property type="match status" value="1"/>
</dbReference>
<keyword evidence="1" id="KW-1133">Transmembrane helix</keyword>
<feature type="transmembrane region" description="Helical" evidence="1">
    <location>
        <begin position="109"/>
        <end position="133"/>
    </location>
</feature>
<dbReference type="EMBL" id="CP003273">
    <property type="protein sequence ID" value="AGL03963.1"/>
    <property type="molecule type" value="Genomic_DNA"/>
</dbReference>
<accession>R4KL91</accession>
<keyword evidence="1" id="KW-0812">Transmembrane</keyword>
<reference evidence="2 3" key="1">
    <citation type="submission" date="2012-01" db="EMBL/GenBank/DDBJ databases">
        <title>Complete sequence of Desulfotomaculum gibsoniae DSM 7213.</title>
        <authorList>
            <consortium name="US DOE Joint Genome Institute"/>
            <person name="Lucas S."/>
            <person name="Han J."/>
            <person name="Lapidus A."/>
            <person name="Cheng J.-F."/>
            <person name="Goodwin L."/>
            <person name="Pitluck S."/>
            <person name="Peters L."/>
            <person name="Ovchinnikova G."/>
            <person name="Teshima H."/>
            <person name="Detter J.C."/>
            <person name="Han C."/>
            <person name="Tapia R."/>
            <person name="Land M."/>
            <person name="Hauser L."/>
            <person name="Kyrpides N."/>
            <person name="Ivanova N."/>
            <person name="Pagani I."/>
            <person name="Parshina S."/>
            <person name="Plugge C."/>
            <person name="Muyzer G."/>
            <person name="Kuever J."/>
            <person name="Ivanova A."/>
            <person name="Nazina T."/>
            <person name="Klenk H.-P."/>
            <person name="Brambilla E."/>
            <person name="Spring S."/>
            <person name="Stams A.F."/>
            <person name="Woyke T."/>
        </authorList>
    </citation>
    <scope>NUCLEOTIDE SEQUENCE [LARGE SCALE GENOMIC DNA]</scope>
    <source>
        <strain evidence="2 3">DSM 7213</strain>
    </source>
</reference>
<feature type="transmembrane region" description="Helical" evidence="1">
    <location>
        <begin position="184"/>
        <end position="202"/>
    </location>
</feature>
<evidence type="ECO:0000313" key="3">
    <source>
        <dbReference type="Proteomes" id="UP000013520"/>
    </source>
</evidence>
<feature type="transmembrane region" description="Helical" evidence="1">
    <location>
        <begin position="223"/>
        <end position="239"/>
    </location>
</feature>
<feature type="transmembrane region" description="Helical" evidence="1">
    <location>
        <begin position="54"/>
        <end position="73"/>
    </location>
</feature>
<feature type="transmembrane region" description="Helical" evidence="1">
    <location>
        <begin position="79"/>
        <end position="97"/>
    </location>
</feature>
<feature type="transmembrane region" description="Helical" evidence="1">
    <location>
        <begin position="15"/>
        <end position="42"/>
    </location>
</feature>
<dbReference type="Proteomes" id="UP000013520">
    <property type="component" value="Chromosome"/>
</dbReference>
<sequence length="328" mass="37028">MHPIIKNYPGVMEVIIATTVMALLGLLGLYIAPLFFLIMLLLPLPLVYLILKRDLLYALLAVVLTLFMLMFTFANIKSAGLLVFQFAPLGILIGLMLKNNVTVDKSMAVLFFWALLIAALNLLFSFMLSGAGISQVTEEFRATMDQMAQIYNQNGLLDESDRQQYLALTEQIVNLVQTFLPGSVAVWNIMLTMSTYFIARYWMRSLGFTIPNNFHFTQWRLPWYSIWLIIIGLALTLGGDELSWQLMEVIGKNILYIAAFIFFVLGMAIILHFIQLWRVSKVVKIIIMLVMLLYLPFTAMVALTIGIIDPVVNIRRQPGEDGDGNKGG</sequence>
<proteinExistence type="predicted"/>
<dbReference type="InterPro" id="IPR018710">
    <property type="entry name" value="DUF2232"/>
</dbReference>
<dbReference type="PANTHER" id="PTHR41324">
    <property type="entry name" value="MEMBRANE PROTEIN-RELATED"/>
    <property type="match status" value="1"/>
</dbReference>
<feature type="transmembrane region" description="Helical" evidence="1">
    <location>
        <begin position="254"/>
        <end position="274"/>
    </location>
</feature>
<dbReference type="AlphaFoldDB" id="R4KL91"/>
<dbReference type="Pfam" id="PF09991">
    <property type="entry name" value="DUF2232"/>
    <property type="match status" value="1"/>
</dbReference>
<gene>
    <name evidence="2" type="ORF">Desgi_4744</name>
</gene>
<dbReference type="eggNOG" id="COG4241">
    <property type="taxonomic scope" value="Bacteria"/>
</dbReference>
<organism evidence="2 3">
    <name type="scientific">Desulfoscipio gibsoniae DSM 7213</name>
    <dbReference type="NCBI Taxonomy" id="767817"/>
    <lineage>
        <taxon>Bacteria</taxon>
        <taxon>Bacillati</taxon>
        <taxon>Bacillota</taxon>
        <taxon>Clostridia</taxon>
        <taxon>Eubacteriales</taxon>
        <taxon>Desulfallaceae</taxon>
        <taxon>Desulfoscipio</taxon>
    </lineage>
</organism>
<name>R4KL91_9FIRM</name>
<dbReference type="HOGENOM" id="CLU_068641_2_0_9"/>
<feature type="transmembrane region" description="Helical" evidence="1">
    <location>
        <begin position="286"/>
        <end position="308"/>
    </location>
</feature>
<keyword evidence="1" id="KW-0472">Membrane</keyword>
<evidence type="ECO:0000256" key="1">
    <source>
        <dbReference type="SAM" id="Phobius"/>
    </source>
</evidence>
<keyword evidence="3" id="KW-1185">Reference proteome</keyword>
<evidence type="ECO:0000313" key="2">
    <source>
        <dbReference type="EMBL" id="AGL03963.1"/>
    </source>
</evidence>
<dbReference type="STRING" id="767817.Desgi_4744"/>